<name>A0A172WZC4_9ABAC</name>
<dbReference type="NCBIfam" id="TIGR01684">
    <property type="entry name" value="viral_ppase"/>
    <property type="match status" value="1"/>
</dbReference>
<dbReference type="Pfam" id="PF05152">
    <property type="entry name" value="DUF705"/>
    <property type="match status" value="1"/>
</dbReference>
<proteinExistence type="predicted"/>
<reference evidence="1 2" key="1">
    <citation type="journal article" date="2016" name="PLoS ONE">
        <title>Genome Sequencing and Analysis of Catopsilia pomona nucleopolyhedrovirus: A Distinct Species in Group I Alphabaculovirus.</title>
        <authorList>
            <person name="Wang J."/>
            <person name="Zhu Z."/>
            <person name="Zhang L."/>
            <person name="Hou D."/>
            <person name="Wang M."/>
            <person name="Arif B."/>
            <person name="Kou Z."/>
            <person name="Wang H."/>
            <person name="Deng F."/>
            <person name="Hu Z."/>
        </authorList>
    </citation>
    <scope>NUCLEOTIDE SEQUENCE [LARGE SCALE GENOMIC DNA]</scope>
    <source>
        <strain evidence="1">416</strain>
    </source>
</reference>
<gene>
    <name evidence="1" type="primary">38k</name>
    <name evidence="1" type="ORF">CapoNPV_048</name>
</gene>
<accession>A0A172WZC4</accession>
<dbReference type="Proteomes" id="UP000203996">
    <property type="component" value="Segment"/>
</dbReference>
<dbReference type="CDD" id="cd01427">
    <property type="entry name" value="HAD_like"/>
    <property type="match status" value="1"/>
</dbReference>
<dbReference type="GeneID" id="27924272"/>
<dbReference type="InterPro" id="IPR036412">
    <property type="entry name" value="HAD-like_sf"/>
</dbReference>
<dbReference type="InterPro" id="IPR010033">
    <property type="entry name" value="HAD_SF_ppase_IIIC"/>
</dbReference>
<protein>
    <submittedName>
        <fullName evidence="1">38k protein</fullName>
    </submittedName>
</protein>
<dbReference type="InterPro" id="IPR023214">
    <property type="entry name" value="HAD_sf"/>
</dbReference>
<evidence type="ECO:0000313" key="1">
    <source>
        <dbReference type="EMBL" id="ANF29696.1"/>
    </source>
</evidence>
<dbReference type="NCBIfam" id="TIGR01681">
    <property type="entry name" value="HAD-SF-IIIC"/>
    <property type="match status" value="1"/>
</dbReference>
<dbReference type="SUPFAM" id="SSF56784">
    <property type="entry name" value="HAD-like"/>
    <property type="match status" value="1"/>
</dbReference>
<dbReference type="OrthoDB" id="4999at10239"/>
<dbReference type="RefSeq" id="YP_009255305.1">
    <property type="nucleotide sequence ID" value="NC_030240.1"/>
</dbReference>
<dbReference type="KEGG" id="vg:27924272"/>
<dbReference type="Gene3D" id="3.40.50.1000">
    <property type="entry name" value="HAD superfamily/HAD-like"/>
    <property type="match status" value="1"/>
</dbReference>
<evidence type="ECO:0000313" key="2">
    <source>
        <dbReference type="Proteomes" id="UP000203996"/>
    </source>
</evidence>
<dbReference type="InterPro" id="IPR007827">
    <property type="entry name" value="DUF705"/>
</dbReference>
<sequence>MSQFATPTAKWICLRLNDALIKRHVLVVAEYADLKYLGFERYKYFEFVIFQFCNDPQLCRIIETNHNYCMQIFKCADDMRNIRCNVKRAFKTSVLGHICVLNNKPPMYSFLKEWYLLPDFRVDRLSSESLIWGFPHIVVFDLDSTLITEEEHVQIRDPYVYDSLQELRDIGCVLVLWSYGSRDHVVYSMRNLELESYFDIIISEGSNAKHIDSNSRSSSSNNDNVIAKTNNVVVIDYKLKKRFVEATFNFDMNDDELSSRRIDDDTIPKSPKIVIKYLSDKNVNYFKSITLVDDLPTNNYAYDYYVRVDRCPVPLHDWKRYHDEIVDNIAQYDDNFNY</sequence>
<keyword evidence="2" id="KW-1185">Reference proteome</keyword>
<organism evidence="1 2">
    <name type="scientific">Catopsilia pomona nucleopolyhedrovirus</name>
    <dbReference type="NCBI Taxonomy" id="1850906"/>
    <lineage>
        <taxon>Viruses</taxon>
        <taxon>Viruses incertae sedis</taxon>
        <taxon>Naldaviricetes</taxon>
        <taxon>Lefavirales</taxon>
        <taxon>Baculoviridae</taxon>
        <taxon>Alphabaculovirus</taxon>
        <taxon>Alphabaculovirus capomonae</taxon>
    </lineage>
</organism>
<dbReference type="EMBL" id="KU565883">
    <property type="protein sequence ID" value="ANF29696.1"/>
    <property type="molecule type" value="Genomic_DNA"/>
</dbReference>